<dbReference type="GO" id="GO:0016668">
    <property type="term" value="F:oxidoreductase activity, acting on a sulfur group of donors, NAD(P) as acceptor"/>
    <property type="evidence" value="ECO:0007669"/>
    <property type="project" value="InterPro"/>
</dbReference>
<evidence type="ECO:0000313" key="14">
    <source>
        <dbReference type="Proteomes" id="UP000247763"/>
    </source>
</evidence>
<dbReference type="InterPro" id="IPR016156">
    <property type="entry name" value="FAD/NAD-linked_Rdtase_dimer_sf"/>
</dbReference>
<dbReference type="InterPro" id="IPR012999">
    <property type="entry name" value="Pyr_OxRdtase_I_AS"/>
</dbReference>
<dbReference type="Gene3D" id="3.30.390.30">
    <property type="match status" value="1"/>
</dbReference>
<dbReference type="OrthoDB" id="7592487at2"/>
<feature type="domain" description="FAD/NAD(P)-binding" evidence="12">
    <location>
        <begin position="8"/>
        <end position="319"/>
    </location>
</feature>
<evidence type="ECO:0000313" key="13">
    <source>
        <dbReference type="EMBL" id="AWM78027.1"/>
    </source>
</evidence>
<keyword evidence="6" id="KW-1015">Disulfide bond</keyword>
<dbReference type="InterPro" id="IPR036188">
    <property type="entry name" value="FAD/NAD-bd_sf"/>
</dbReference>
<dbReference type="PROSITE" id="PS00076">
    <property type="entry name" value="PYRIDINE_REDOX_1"/>
    <property type="match status" value="1"/>
</dbReference>
<evidence type="ECO:0000256" key="4">
    <source>
        <dbReference type="ARBA" id="ARBA00022857"/>
    </source>
</evidence>
<reference evidence="14" key="1">
    <citation type="submission" date="2018-05" db="EMBL/GenBank/DDBJ databases">
        <title>Genome sequencing of Phenylobacterium sp. HYN0004.</title>
        <authorList>
            <person name="Yi H."/>
            <person name="Baek C."/>
        </authorList>
    </citation>
    <scope>NUCLEOTIDE SEQUENCE [LARGE SCALE GENOMIC DNA]</scope>
    <source>
        <strain evidence="14">HYN0004</strain>
    </source>
</reference>
<name>A0A2Z3HQF4_9CAUL</name>
<evidence type="ECO:0000259" key="12">
    <source>
        <dbReference type="Pfam" id="PF07992"/>
    </source>
</evidence>
<dbReference type="GO" id="GO:0050660">
    <property type="term" value="F:flavin adenine dinucleotide binding"/>
    <property type="evidence" value="ECO:0007669"/>
    <property type="project" value="TreeGrafter"/>
</dbReference>
<dbReference type="PANTHER" id="PTHR43014:SF2">
    <property type="entry name" value="MERCURIC REDUCTASE"/>
    <property type="match status" value="1"/>
</dbReference>
<feature type="binding site" evidence="8">
    <location>
        <begin position="141"/>
        <end position="143"/>
    </location>
    <ligand>
        <name>FAD</name>
        <dbReference type="ChEBI" id="CHEBI:57692"/>
    </ligand>
</feature>
<accession>A0A2Z3HQF4</accession>
<comment type="cofactor">
    <cofactor evidence="8">
        <name>FAD</name>
        <dbReference type="ChEBI" id="CHEBI:57692"/>
    </cofactor>
    <text evidence="8">Binds 1 FAD per subunit.</text>
</comment>
<proteinExistence type="inferred from homology"/>
<evidence type="ECO:0000259" key="11">
    <source>
        <dbReference type="Pfam" id="PF02852"/>
    </source>
</evidence>
<evidence type="ECO:0000256" key="1">
    <source>
        <dbReference type="ARBA" id="ARBA00007532"/>
    </source>
</evidence>
<organism evidence="13 14">
    <name type="scientific">Phenylobacterium parvum</name>
    <dbReference type="NCBI Taxonomy" id="2201350"/>
    <lineage>
        <taxon>Bacteria</taxon>
        <taxon>Pseudomonadati</taxon>
        <taxon>Pseudomonadota</taxon>
        <taxon>Alphaproteobacteria</taxon>
        <taxon>Caulobacterales</taxon>
        <taxon>Caulobacteraceae</taxon>
        <taxon>Phenylobacterium</taxon>
    </lineage>
</organism>
<keyword evidence="8" id="KW-0547">Nucleotide-binding</keyword>
<evidence type="ECO:0000256" key="7">
    <source>
        <dbReference type="ARBA" id="ARBA00023284"/>
    </source>
</evidence>
<dbReference type="InterPro" id="IPR023753">
    <property type="entry name" value="FAD/NAD-binding_dom"/>
</dbReference>
<evidence type="ECO:0000256" key="3">
    <source>
        <dbReference type="ARBA" id="ARBA00022827"/>
    </source>
</evidence>
<dbReference type="PRINTS" id="PR00411">
    <property type="entry name" value="PNDRDTASEI"/>
</dbReference>
<dbReference type="InterPro" id="IPR004099">
    <property type="entry name" value="Pyr_nucl-diS_OxRdtase_dimer"/>
</dbReference>
<keyword evidence="5 10" id="KW-0560">Oxidoreductase</keyword>
<feature type="domain" description="Pyridine nucleotide-disulphide oxidoreductase dimerisation" evidence="11">
    <location>
        <begin position="339"/>
        <end position="443"/>
    </location>
</feature>
<evidence type="ECO:0000256" key="6">
    <source>
        <dbReference type="ARBA" id="ARBA00023157"/>
    </source>
</evidence>
<dbReference type="AlphaFoldDB" id="A0A2Z3HQF4"/>
<dbReference type="InterPro" id="IPR001100">
    <property type="entry name" value="Pyr_nuc-diS_OxRdtase"/>
</dbReference>
<keyword evidence="2 10" id="KW-0285">Flavoprotein</keyword>
<evidence type="ECO:0000256" key="10">
    <source>
        <dbReference type="RuleBase" id="RU003691"/>
    </source>
</evidence>
<dbReference type="Pfam" id="PF07992">
    <property type="entry name" value="Pyr_redox_2"/>
    <property type="match status" value="1"/>
</dbReference>
<feature type="binding site" evidence="8">
    <location>
        <position position="264"/>
    </location>
    <ligand>
        <name>NAD(+)</name>
        <dbReference type="ChEBI" id="CHEBI:57540"/>
    </ligand>
</feature>
<dbReference type="GO" id="GO:0003955">
    <property type="term" value="F:NAD(P)H dehydrogenase (quinone) activity"/>
    <property type="evidence" value="ECO:0007669"/>
    <property type="project" value="TreeGrafter"/>
</dbReference>
<dbReference type="Pfam" id="PF02852">
    <property type="entry name" value="Pyr_redox_dim"/>
    <property type="match status" value="1"/>
</dbReference>
<evidence type="ECO:0000256" key="9">
    <source>
        <dbReference type="PIRSR" id="PIRSR000350-4"/>
    </source>
</evidence>
<dbReference type="PANTHER" id="PTHR43014">
    <property type="entry name" value="MERCURIC REDUCTASE"/>
    <property type="match status" value="1"/>
</dbReference>
<dbReference type="EMBL" id="CP029479">
    <property type="protein sequence ID" value="AWM78027.1"/>
    <property type="molecule type" value="Genomic_DNA"/>
</dbReference>
<dbReference type="FunFam" id="3.30.390.30:FF:000001">
    <property type="entry name" value="Dihydrolipoyl dehydrogenase"/>
    <property type="match status" value="1"/>
</dbReference>
<dbReference type="PRINTS" id="PR00368">
    <property type="entry name" value="FADPNR"/>
</dbReference>
<feature type="binding site" evidence="8">
    <location>
        <begin position="178"/>
        <end position="185"/>
    </location>
    <ligand>
        <name>NAD(+)</name>
        <dbReference type="ChEBI" id="CHEBI:57540"/>
    </ligand>
</feature>
<sequence length="472" mass="49765">MTQTIQADIAIIGAGSGGLSVAAGAAQLGLKVVLFEKGEMGGDCLNYGCVPSKALIAAASAAHSARSGGGLGVTAGPVEVDFARVMAHVHETIRTIAPVDSQERFEGLGVQVVREAARFVDRRTVASNSIRVTARKFVIATGSRAAVPPIPGLDATPYLTNETVFELKALPERLIVLGGGPIGVELGQAFRRLGSEVVVVEAGDILGREDPQAAGVVRRQLLADGVELLERHTVLRVEPGPVLVAKSGDDEVRISGSHLLVAVGRTPSLEGLNLEAAGIAFDRQGVRTDRSLLTTNRRVFAIGDAAGRGQFTHLAGAHASLVVRRALFALPVNADALQVPRVTYCDPEVAAIGLGEAEARRRHGADVRVQVFEFAENDRAQAEGDVRGFGKLVTTGRGKILGVTLAGRHAGDHIHLWSLALASGLKLSQMTGMIAPYPTRGEINKRLAGQFYTPALFSDRTRRLVSVLKHFA</sequence>
<dbReference type="KEGG" id="phb:HYN04_09845"/>
<evidence type="ECO:0000256" key="2">
    <source>
        <dbReference type="ARBA" id="ARBA00022630"/>
    </source>
</evidence>
<dbReference type="PIRSF" id="PIRSF000350">
    <property type="entry name" value="Mercury_reductase_MerA"/>
    <property type="match status" value="1"/>
</dbReference>
<keyword evidence="4" id="KW-0521">NADP</keyword>
<keyword evidence="7 10" id="KW-0676">Redox-active center</keyword>
<dbReference type="SUPFAM" id="SSF51905">
    <property type="entry name" value="FAD/NAD(P)-binding domain"/>
    <property type="match status" value="1"/>
</dbReference>
<feature type="binding site" evidence="8">
    <location>
        <position position="304"/>
    </location>
    <ligand>
        <name>FAD</name>
        <dbReference type="ChEBI" id="CHEBI:57692"/>
    </ligand>
</feature>
<dbReference type="SUPFAM" id="SSF55424">
    <property type="entry name" value="FAD/NAD-linked reductases, dimerisation (C-terminal) domain"/>
    <property type="match status" value="1"/>
</dbReference>
<keyword evidence="8" id="KW-0520">NAD</keyword>
<feature type="disulfide bond" description="Redox-active" evidence="9">
    <location>
        <begin position="44"/>
        <end position="49"/>
    </location>
</feature>
<dbReference type="Proteomes" id="UP000247763">
    <property type="component" value="Chromosome"/>
</dbReference>
<protein>
    <submittedName>
        <fullName evidence="13">Dihydrolipoamide dehydrogenase</fullName>
    </submittedName>
</protein>
<evidence type="ECO:0000256" key="8">
    <source>
        <dbReference type="PIRSR" id="PIRSR000350-3"/>
    </source>
</evidence>
<dbReference type="RefSeq" id="WP_110450594.1">
    <property type="nucleotide sequence ID" value="NZ_CP029479.1"/>
</dbReference>
<keyword evidence="14" id="KW-1185">Reference proteome</keyword>
<dbReference type="Gene3D" id="3.50.50.60">
    <property type="entry name" value="FAD/NAD(P)-binding domain"/>
    <property type="match status" value="2"/>
</dbReference>
<comment type="similarity">
    <text evidence="1 10">Belongs to the class-I pyridine nucleotide-disulfide oxidoreductase family.</text>
</comment>
<feature type="binding site" evidence="8">
    <location>
        <position position="201"/>
    </location>
    <ligand>
        <name>NAD(+)</name>
        <dbReference type="ChEBI" id="CHEBI:57540"/>
    </ligand>
</feature>
<feature type="binding site" evidence="8">
    <location>
        <position position="53"/>
    </location>
    <ligand>
        <name>FAD</name>
        <dbReference type="ChEBI" id="CHEBI:57692"/>
    </ligand>
</feature>
<evidence type="ECO:0000256" key="5">
    <source>
        <dbReference type="ARBA" id="ARBA00023002"/>
    </source>
</evidence>
<keyword evidence="3 8" id="KW-0274">FAD</keyword>
<gene>
    <name evidence="13" type="ORF">HYN04_09845</name>
</gene>